<dbReference type="AlphaFoldDB" id="A0A6A5GVD9"/>
<feature type="region of interest" description="Disordered" evidence="1">
    <location>
        <begin position="18"/>
        <end position="169"/>
    </location>
</feature>
<comment type="caution">
    <text evidence="3">The sequence shown here is derived from an EMBL/GenBank/DDBJ whole genome shotgun (WGS) entry which is preliminary data.</text>
</comment>
<evidence type="ECO:0000256" key="1">
    <source>
        <dbReference type="SAM" id="MobiDB-lite"/>
    </source>
</evidence>
<evidence type="ECO:0000313" key="3">
    <source>
        <dbReference type="EMBL" id="KAF1758465.1"/>
    </source>
</evidence>
<sequence length="184" mass="20702">MFGMFLTVLLVPFVVQCGKSKKPKKKPLVAKGKNSKIEKNKKTKKPSQKQQEMQSTDEAKSNVNEDDKEKNSKKSKKADTLMDSKKSKKNDDSMKAKSSQKTKTSEASLKENKPTTPKNEEHLTLTPENPIPGQVSVPPGIEQEYKPPPEHERPKHPGFEAQLEPGEENKTIQQVVQFTDAQDF</sequence>
<reference evidence="3 4" key="1">
    <citation type="submission" date="2019-12" db="EMBL/GenBank/DDBJ databases">
        <title>Chromosome-level assembly of the Caenorhabditis remanei genome.</title>
        <authorList>
            <person name="Teterina A.A."/>
            <person name="Willis J.H."/>
            <person name="Phillips P.C."/>
        </authorList>
    </citation>
    <scope>NUCLEOTIDE SEQUENCE [LARGE SCALE GENOMIC DNA]</scope>
    <source>
        <strain evidence="3 4">PX506</strain>
        <tissue evidence="3">Whole organism</tissue>
    </source>
</reference>
<feature type="compositionally biased region" description="Basic and acidic residues" evidence="1">
    <location>
        <begin position="108"/>
        <end position="123"/>
    </location>
</feature>
<dbReference type="CTD" id="9799490"/>
<evidence type="ECO:0000313" key="4">
    <source>
        <dbReference type="Proteomes" id="UP000483820"/>
    </source>
</evidence>
<dbReference type="GeneID" id="9799490"/>
<feature type="compositionally biased region" description="Basic and acidic residues" evidence="1">
    <location>
        <begin position="143"/>
        <end position="158"/>
    </location>
</feature>
<feature type="compositionally biased region" description="Basic and acidic residues" evidence="1">
    <location>
        <begin position="57"/>
        <end position="95"/>
    </location>
</feature>
<feature type="chain" id="PRO_5025474063" evidence="2">
    <location>
        <begin position="21"/>
        <end position="184"/>
    </location>
</feature>
<protein>
    <submittedName>
        <fullName evidence="3">Uncharacterized protein</fullName>
    </submittedName>
</protein>
<feature type="compositionally biased region" description="Basic residues" evidence="1">
    <location>
        <begin position="19"/>
        <end position="28"/>
    </location>
</feature>
<dbReference type="EMBL" id="WUAV01000004">
    <property type="protein sequence ID" value="KAF1758465.1"/>
    <property type="molecule type" value="Genomic_DNA"/>
</dbReference>
<keyword evidence="2" id="KW-0732">Signal</keyword>
<gene>
    <name evidence="3" type="ORF">GCK72_014923</name>
</gene>
<dbReference type="RefSeq" id="XP_053585314.1">
    <property type="nucleotide sequence ID" value="XM_053730542.1"/>
</dbReference>
<feature type="signal peptide" evidence="2">
    <location>
        <begin position="1"/>
        <end position="20"/>
    </location>
</feature>
<organism evidence="3 4">
    <name type="scientific">Caenorhabditis remanei</name>
    <name type="common">Caenorhabditis vulgaris</name>
    <dbReference type="NCBI Taxonomy" id="31234"/>
    <lineage>
        <taxon>Eukaryota</taxon>
        <taxon>Metazoa</taxon>
        <taxon>Ecdysozoa</taxon>
        <taxon>Nematoda</taxon>
        <taxon>Chromadorea</taxon>
        <taxon>Rhabditida</taxon>
        <taxon>Rhabditina</taxon>
        <taxon>Rhabditomorpha</taxon>
        <taxon>Rhabditoidea</taxon>
        <taxon>Rhabditidae</taxon>
        <taxon>Peloderinae</taxon>
        <taxon>Caenorhabditis</taxon>
    </lineage>
</organism>
<accession>A0A6A5GVD9</accession>
<dbReference type="Proteomes" id="UP000483820">
    <property type="component" value="Chromosome IV"/>
</dbReference>
<dbReference type="KEGG" id="crq:GCK72_014923"/>
<proteinExistence type="predicted"/>
<name>A0A6A5GVD9_CAERE</name>
<evidence type="ECO:0000256" key="2">
    <source>
        <dbReference type="SAM" id="SignalP"/>
    </source>
</evidence>